<sequence length="176" mass="19652">MLQDLLTPLRASQLSVERRYISKAEDPLVAERHQACEPTKEGPAEHAYRFLRRPPSILGKQRRALVSTLKRQQGQTDNERDRSQPAVILASGGCNSCVAGVGERKHIAHKRGEEIGDDGTGRSDCLSVFHCRYHDESNGRSECKASFNNAPNVQLAMRKLEHANELGHGCCCWYRG</sequence>
<reference evidence="1" key="1">
    <citation type="submission" date="2024-12" db="EMBL/GenBank/DDBJ databases">
        <title>Comparative genomics and development of molecular markers within Purpureocillium lilacinum and among Purpureocillium species.</title>
        <authorList>
            <person name="Yeh Z.-Y."/>
            <person name="Ni N.-T."/>
            <person name="Lo P.-H."/>
            <person name="Mushyakhwo K."/>
            <person name="Lin C.-F."/>
            <person name="Nai Y.-S."/>
        </authorList>
    </citation>
    <scope>NUCLEOTIDE SEQUENCE</scope>
    <source>
        <strain evidence="1">NCHU-NPUST-175</strain>
    </source>
</reference>
<accession>A0ACC4D6N6</accession>
<dbReference type="EMBL" id="JBGNUJ010000013">
    <property type="protein sequence ID" value="KAL3951876.1"/>
    <property type="molecule type" value="Genomic_DNA"/>
</dbReference>
<evidence type="ECO:0000313" key="1">
    <source>
        <dbReference type="EMBL" id="KAL3951876.1"/>
    </source>
</evidence>
<proteinExistence type="predicted"/>
<comment type="caution">
    <text evidence="1">The sequence shown here is derived from an EMBL/GenBank/DDBJ whole genome shotgun (WGS) entry which is preliminary data.</text>
</comment>
<evidence type="ECO:0000313" key="2">
    <source>
        <dbReference type="Proteomes" id="UP001638806"/>
    </source>
</evidence>
<protein>
    <submittedName>
        <fullName evidence="1">Uncharacterized protein</fullName>
    </submittedName>
</protein>
<keyword evidence="2" id="KW-1185">Reference proteome</keyword>
<gene>
    <name evidence="1" type="ORF">ACCO45_013593</name>
</gene>
<dbReference type="Proteomes" id="UP001638806">
    <property type="component" value="Unassembled WGS sequence"/>
</dbReference>
<name>A0ACC4D6N6_PURLI</name>
<organism evidence="1 2">
    <name type="scientific">Purpureocillium lilacinum</name>
    <name type="common">Paecilomyces lilacinus</name>
    <dbReference type="NCBI Taxonomy" id="33203"/>
    <lineage>
        <taxon>Eukaryota</taxon>
        <taxon>Fungi</taxon>
        <taxon>Dikarya</taxon>
        <taxon>Ascomycota</taxon>
        <taxon>Pezizomycotina</taxon>
        <taxon>Sordariomycetes</taxon>
        <taxon>Hypocreomycetidae</taxon>
        <taxon>Hypocreales</taxon>
        <taxon>Ophiocordycipitaceae</taxon>
        <taxon>Purpureocillium</taxon>
    </lineage>
</organism>